<gene>
    <name evidence="2" type="ORF">PBRASI_LOCUS10731</name>
</gene>
<evidence type="ECO:0000313" key="2">
    <source>
        <dbReference type="EMBL" id="CAG8659981.1"/>
    </source>
</evidence>
<name>A0A9N9E426_9GLOM</name>
<feature type="transmembrane region" description="Helical" evidence="1">
    <location>
        <begin position="66"/>
        <end position="88"/>
    </location>
</feature>
<comment type="caution">
    <text evidence="2">The sequence shown here is derived from an EMBL/GenBank/DDBJ whole genome shotgun (WGS) entry which is preliminary data.</text>
</comment>
<keyword evidence="3" id="KW-1185">Reference proteome</keyword>
<accession>A0A9N9E426</accession>
<dbReference type="Proteomes" id="UP000789739">
    <property type="component" value="Unassembled WGS sequence"/>
</dbReference>
<organism evidence="2 3">
    <name type="scientific">Paraglomus brasilianum</name>
    <dbReference type="NCBI Taxonomy" id="144538"/>
    <lineage>
        <taxon>Eukaryota</taxon>
        <taxon>Fungi</taxon>
        <taxon>Fungi incertae sedis</taxon>
        <taxon>Mucoromycota</taxon>
        <taxon>Glomeromycotina</taxon>
        <taxon>Glomeromycetes</taxon>
        <taxon>Paraglomerales</taxon>
        <taxon>Paraglomeraceae</taxon>
        <taxon>Paraglomus</taxon>
    </lineage>
</organism>
<keyword evidence="1" id="KW-0812">Transmembrane</keyword>
<proteinExistence type="predicted"/>
<dbReference type="EMBL" id="CAJVPI010003572">
    <property type="protein sequence ID" value="CAG8659981.1"/>
    <property type="molecule type" value="Genomic_DNA"/>
</dbReference>
<sequence>MVQTISGKLAEDKVEEKLNAKSRGHLEVNYRATDLYPVTNGAYFPELGTIPTETISLRQAALSQSFLALGVTVRLAVLMQILTALLTAI</sequence>
<dbReference type="AlphaFoldDB" id="A0A9N9E426"/>
<feature type="non-terminal residue" evidence="2">
    <location>
        <position position="89"/>
    </location>
</feature>
<protein>
    <submittedName>
        <fullName evidence="2">11004_t:CDS:1</fullName>
    </submittedName>
</protein>
<evidence type="ECO:0000256" key="1">
    <source>
        <dbReference type="SAM" id="Phobius"/>
    </source>
</evidence>
<keyword evidence="1" id="KW-1133">Transmembrane helix</keyword>
<reference evidence="2" key="1">
    <citation type="submission" date="2021-06" db="EMBL/GenBank/DDBJ databases">
        <authorList>
            <person name="Kallberg Y."/>
            <person name="Tangrot J."/>
            <person name="Rosling A."/>
        </authorList>
    </citation>
    <scope>NUCLEOTIDE SEQUENCE</scope>
    <source>
        <strain evidence="2">BR232B</strain>
    </source>
</reference>
<evidence type="ECO:0000313" key="3">
    <source>
        <dbReference type="Proteomes" id="UP000789739"/>
    </source>
</evidence>
<keyword evidence="1" id="KW-0472">Membrane</keyword>